<evidence type="ECO:0000256" key="1">
    <source>
        <dbReference type="SAM" id="MobiDB-lite"/>
    </source>
</evidence>
<protein>
    <submittedName>
        <fullName evidence="2">Uncharacterized protein</fullName>
    </submittedName>
</protein>
<dbReference type="Proteomes" id="UP001148838">
    <property type="component" value="Unassembled WGS sequence"/>
</dbReference>
<feature type="region of interest" description="Disordered" evidence="1">
    <location>
        <begin position="93"/>
        <end position="114"/>
    </location>
</feature>
<reference evidence="2 3" key="1">
    <citation type="journal article" date="2022" name="Allergy">
        <title>Genome assembly and annotation of Periplaneta americana reveal a comprehensive cockroach allergen profile.</title>
        <authorList>
            <person name="Wang L."/>
            <person name="Xiong Q."/>
            <person name="Saelim N."/>
            <person name="Wang L."/>
            <person name="Nong W."/>
            <person name="Wan A.T."/>
            <person name="Shi M."/>
            <person name="Liu X."/>
            <person name="Cao Q."/>
            <person name="Hui J.H.L."/>
            <person name="Sookrung N."/>
            <person name="Leung T.F."/>
            <person name="Tungtrongchitr A."/>
            <person name="Tsui S.K.W."/>
        </authorList>
    </citation>
    <scope>NUCLEOTIDE SEQUENCE [LARGE SCALE GENOMIC DNA]</scope>
    <source>
        <strain evidence="2">PWHHKU_190912</strain>
    </source>
</reference>
<name>A0ABQ8U4V0_PERAM</name>
<dbReference type="EMBL" id="JAJSOF020000001">
    <property type="protein sequence ID" value="KAJ4452330.1"/>
    <property type="molecule type" value="Genomic_DNA"/>
</dbReference>
<evidence type="ECO:0000313" key="2">
    <source>
        <dbReference type="EMBL" id="KAJ4452330.1"/>
    </source>
</evidence>
<proteinExistence type="predicted"/>
<comment type="caution">
    <text evidence="2">The sequence shown here is derived from an EMBL/GenBank/DDBJ whole genome shotgun (WGS) entry which is preliminary data.</text>
</comment>
<keyword evidence="3" id="KW-1185">Reference proteome</keyword>
<sequence length="228" mass="25486">MVIAYNGADMMEMGERETRDFGRESNKETACEIDATAWKKGNDESGNRIASVKSCDCASEVAIRVRGEVRVVIYLRAIKARYSIHRKLVRIKTRQKTRKRTAPRFTQPPIKLSTGSFPGVKGGQSVVPHHAEMGAITILVMVCLVSGVVLQNAPSYHHERPSKEQLAKWEASLGFIGLGERISTSTTEDPELENVVDPSLEADMQSLGDLRSDVRYDDRDRVHRLIFS</sequence>
<gene>
    <name evidence="2" type="ORF">ANN_03855</name>
</gene>
<organism evidence="2 3">
    <name type="scientific">Periplaneta americana</name>
    <name type="common">American cockroach</name>
    <name type="synonym">Blatta americana</name>
    <dbReference type="NCBI Taxonomy" id="6978"/>
    <lineage>
        <taxon>Eukaryota</taxon>
        <taxon>Metazoa</taxon>
        <taxon>Ecdysozoa</taxon>
        <taxon>Arthropoda</taxon>
        <taxon>Hexapoda</taxon>
        <taxon>Insecta</taxon>
        <taxon>Pterygota</taxon>
        <taxon>Neoptera</taxon>
        <taxon>Polyneoptera</taxon>
        <taxon>Dictyoptera</taxon>
        <taxon>Blattodea</taxon>
        <taxon>Blattoidea</taxon>
        <taxon>Blattidae</taxon>
        <taxon>Blattinae</taxon>
        <taxon>Periplaneta</taxon>
    </lineage>
</organism>
<evidence type="ECO:0000313" key="3">
    <source>
        <dbReference type="Proteomes" id="UP001148838"/>
    </source>
</evidence>
<accession>A0ABQ8U4V0</accession>
<feature type="compositionally biased region" description="Basic residues" evidence="1">
    <location>
        <begin position="93"/>
        <end position="102"/>
    </location>
</feature>